<sequence length="73" mass="7827">TDREKKNKREVLRERDKAGGGPGCVRLASAVVVWSESVAVTARSPHFFSDSASLSCSTSFVLFDGFVMGCGND</sequence>
<feature type="non-terminal residue" evidence="2">
    <location>
        <position position="1"/>
    </location>
</feature>
<proteinExistence type="predicted"/>
<evidence type="ECO:0000313" key="2">
    <source>
        <dbReference type="EMBL" id="MCI80556.1"/>
    </source>
</evidence>
<dbReference type="EMBL" id="LXQA010998498">
    <property type="protein sequence ID" value="MCI80556.1"/>
    <property type="molecule type" value="Genomic_DNA"/>
</dbReference>
<reference evidence="2 3" key="1">
    <citation type="journal article" date="2018" name="Front. Plant Sci.">
        <title>Red Clover (Trifolium pratense) and Zigzag Clover (T. medium) - A Picture of Genomic Similarities and Differences.</title>
        <authorList>
            <person name="Dluhosova J."/>
            <person name="Istvanek J."/>
            <person name="Nedelnik J."/>
            <person name="Repkova J."/>
        </authorList>
    </citation>
    <scope>NUCLEOTIDE SEQUENCE [LARGE SCALE GENOMIC DNA]</scope>
    <source>
        <strain evidence="3">cv. 10/8</strain>
        <tissue evidence="2">Leaf</tissue>
    </source>
</reference>
<evidence type="ECO:0000256" key="1">
    <source>
        <dbReference type="SAM" id="MobiDB-lite"/>
    </source>
</evidence>
<evidence type="ECO:0000313" key="3">
    <source>
        <dbReference type="Proteomes" id="UP000265520"/>
    </source>
</evidence>
<dbReference type="Proteomes" id="UP000265520">
    <property type="component" value="Unassembled WGS sequence"/>
</dbReference>
<feature type="region of interest" description="Disordered" evidence="1">
    <location>
        <begin position="1"/>
        <end position="20"/>
    </location>
</feature>
<feature type="compositionally biased region" description="Basic and acidic residues" evidence="1">
    <location>
        <begin position="1"/>
        <end position="18"/>
    </location>
</feature>
<keyword evidence="3" id="KW-1185">Reference proteome</keyword>
<name>A0A392UX02_9FABA</name>
<organism evidence="2 3">
    <name type="scientific">Trifolium medium</name>
    <dbReference type="NCBI Taxonomy" id="97028"/>
    <lineage>
        <taxon>Eukaryota</taxon>
        <taxon>Viridiplantae</taxon>
        <taxon>Streptophyta</taxon>
        <taxon>Embryophyta</taxon>
        <taxon>Tracheophyta</taxon>
        <taxon>Spermatophyta</taxon>
        <taxon>Magnoliopsida</taxon>
        <taxon>eudicotyledons</taxon>
        <taxon>Gunneridae</taxon>
        <taxon>Pentapetalae</taxon>
        <taxon>rosids</taxon>
        <taxon>fabids</taxon>
        <taxon>Fabales</taxon>
        <taxon>Fabaceae</taxon>
        <taxon>Papilionoideae</taxon>
        <taxon>50 kb inversion clade</taxon>
        <taxon>NPAAA clade</taxon>
        <taxon>Hologalegina</taxon>
        <taxon>IRL clade</taxon>
        <taxon>Trifolieae</taxon>
        <taxon>Trifolium</taxon>
    </lineage>
</organism>
<protein>
    <submittedName>
        <fullName evidence="2">Uncharacterized protein</fullName>
    </submittedName>
</protein>
<dbReference type="AlphaFoldDB" id="A0A392UX02"/>
<comment type="caution">
    <text evidence="2">The sequence shown here is derived from an EMBL/GenBank/DDBJ whole genome shotgun (WGS) entry which is preliminary data.</text>
</comment>
<accession>A0A392UX02</accession>